<reference evidence="2 3" key="1">
    <citation type="submission" date="2017-02" db="EMBL/GenBank/DDBJ databases">
        <authorList>
            <person name="Peterson S.W."/>
        </authorList>
    </citation>
    <scope>NUCLEOTIDE SEQUENCE [LARGE SCALE GENOMIC DNA]</scope>
    <source>
        <strain evidence="2 3">ATCC 43854</strain>
    </source>
</reference>
<dbReference type="AlphaFoldDB" id="A0A1T4L4X1"/>
<sequence length="247" mass="26518">MNKIKTTLRVSEMDTLSGTFVRLYRASIQENESLAKDGNLAALMAEVEHFSSEISLAIKSDRAESSLDEADIVRDEIVRDISNLLTGYASIPFPEKKSAAVRLLSVFQKYGRGITVKSYAEESSLIESMLGDFSSDSAKSDLQLLEGVGELLSSLRSAQDAFHQANDAFTAAKVAQGGCASSVKKSLLALLNGRLIPYLSALALVPDYAAFIAKCMAEIKRANSSSGGRGKPVEANNAEDELETPQA</sequence>
<dbReference type="STRING" id="28122.SAMN02745108_00764"/>
<organism evidence="2 3">
    <name type="scientific">Fibrobacter intestinalis</name>
    <dbReference type="NCBI Taxonomy" id="28122"/>
    <lineage>
        <taxon>Bacteria</taxon>
        <taxon>Pseudomonadati</taxon>
        <taxon>Fibrobacterota</taxon>
        <taxon>Fibrobacteria</taxon>
        <taxon>Fibrobacterales</taxon>
        <taxon>Fibrobacteraceae</taxon>
        <taxon>Fibrobacter</taxon>
    </lineage>
</organism>
<accession>A0A1T4L4X1</accession>
<feature type="region of interest" description="Disordered" evidence="1">
    <location>
        <begin position="223"/>
        <end position="247"/>
    </location>
</feature>
<proteinExistence type="predicted"/>
<name>A0A1T4L4X1_9BACT</name>
<evidence type="ECO:0000256" key="1">
    <source>
        <dbReference type="SAM" id="MobiDB-lite"/>
    </source>
</evidence>
<protein>
    <submittedName>
        <fullName evidence="2">Uncharacterized protein</fullName>
    </submittedName>
</protein>
<dbReference type="RefSeq" id="WP_078775849.1">
    <property type="nucleotide sequence ID" value="NZ_FUWU01000009.1"/>
</dbReference>
<evidence type="ECO:0000313" key="2">
    <source>
        <dbReference type="EMBL" id="SJZ49560.1"/>
    </source>
</evidence>
<dbReference type="EMBL" id="FUWU01000009">
    <property type="protein sequence ID" value="SJZ49560.1"/>
    <property type="molecule type" value="Genomic_DNA"/>
</dbReference>
<dbReference type="Proteomes" id="UP000190449">
    <property type="component" value="Unassembled WGS sequence"/>
</dbReference>
<dbReference type="Pfam" id="PF19775">
    <property type="entry name" value="DUF6261"/>
    <property type="match status" value="1"/>
</dbReference>
<gene>
    <name evidence="2" type="ORF">SAMN02745108_00764</name>
</gene>
<feature type="compositionally biased region" description="Acidic residues" evidence="1">
    <location>
        <begin position="237"/>
        <end position="247"/>
    </location>
</feature>
<dbReference type="InterPro" id="IPR046228">
    <property type="entry name" value="DUF6261"/>
</dbReference>
<evidence type="ECO:0000313" key="3">
    <source>
        <dbReference type="Proteomes" id="UP000190449"/>
    </source>
</evidence>